<evidence type="ECO:0000256" key="12">
    <source>
        <dbReference type="ARBA" id="ARBA00075708"/>
    </source>
</evidence>
<dbReference type="Gene3D" id="2.130.10.10">
    <property type="entry name" value="YVTN repeat-like/Quinoprotein amine dehydrogenase"/>
    <property type="match status" value="1"/>
</dbReference>
<keyword evidence="6" id="KW-0597">Phosphoprotein</keyword>
<keyword evidence="8" id="KW-0677">Repeat</keyword>
<comment type="function">
    <text evidence="10">May be a substrate-recognition component of a SCF-like ECS (Elongin-Cullin-SOCS-box protein) E3 ubiquitin ligase complex which mediates the ubiquitination and subsequent proteasomal degradation of target proteins.</text>
</comment>
<dbReference type="Pfam" id="PF01167">
    <property type="entry name" value="Tub"/>
    <property type="match status" value="1"/>
</dbReference>
<dbReference type="SMART" id="SM00320">
    <property type="entry name" value="WD40"/>
    <property type="match status" value="2"/>
</dbReference>
<dbReference type="FunFam" id="2.130.10.10:FF:000262">
    <property type="entry name" value="Tubby like protein 4"/>
    <property type="match status" value="1"/>
</dbReference>
<dbReference type="InterPro" id="IPR001496">
    <property type="entry name" value="SOCS_box"/>
</dbReference>
<dbReference type="SMART" id="SM00969">
    <property type="entry name" value="SOCS_box"/>
    <property type="match status" value="1"/>
</dbReference>
<keyword evidence="5" id="KW-0963">Cytoplasm</keyword>
<evidence type="ECO:0000313" key="17">
    <source>
        <dbReference type="Ensembl" id="ENSCCEP00000014088.1"/>
    </source>
</evidence>
<reference evidence="17" key="1">
    <citation type="submission" date="2025-08" db="UniProtKB">
        <authorList>
            <consortium name="Ensembl"/>
        </authorList>
    </citation>
    <scope>IDENTIFICATION</scope>
</reference>
<dbReference type="Pfam" id="PF24797">
    <property type="entry name" value="Beta-prop_WDR35_TULP_N"/>
    <property type="match status" value="1"/>
</dbReference>
<evidence type="ECO:0000256" key="2">
    <source>
        <dbReference type="ARBA" id="ARBA00004906"/>
    </source>
</evidence>
<evidence type="ECO:0000259" key="16">
    <source>
        <dbReference type="PROSITE" id="PS50225"/>
    </source>
</evidence>
<keyword evidence="18" id="KW-1185">Reference proteome</keyword>
<comment type="pathway">
    <text evidence="2">Protein modification; protein ubiquitination.</text>
</comment>
<evidence type="ECO:0000256" key="4">
    <source>
        <dbReference type="ARBA" id="ARBA00022481"/>
    </source>
</evidence>
<dbReference type="InterPro" id="IPR000007">
    <property type="entry name" value="Tubby_C"/>
</dbReference>
<dbReference type="InterPro" id="IPR008983">
    <property type="entry name" value="Tumour_necrosis_fac-like_dom"/>
</dbReference>
<evidence type="ECO:0000256" key="6">
    <source>
        <dbReference type="ARBA" id="ARBA00022553"/>
    </source>
</evidence>
<dbReference type="SUPFAM" id="SSF50978">
    <property type="entry name" value="WD40 repeat-like"/>
    <property type="match status" value="1"/>
</dbReference>
<reference evidence="17" key="2">
    <citation type="submission" date="2025-09" db="UniProtKB">
        <authorList>
            <consortium name="Ensembl"/>
        </authorList>
    </citation>
    <scope>IDENTIFICATION</scope>
</reference>
<protein>
    <recommendedName>
        <fullName evidence="11">Tubby-related protein 4</fullName>
    </recommendedName>
    <alternativeName>
        <fullName evidence="13">Tubby superfamily protein</fullName>
    </alternativeName>
    <alternativeName>
        <fullName evidence="12">Tubby-like protein 4</fullName>
    </alternativeName>
</protein>
<organism evidence="17 18">
    <name type="scientific">Cyanistes caeruleus</name>
    <name type="common">Eurasian blue tit</name>
    <name type="synonym">Parus caeruleus</name>
    <dbReference type="NCBI Taxonomy" id="156563"/>
    <lineage>
        <taxon>Eukaryota</taxon>
        <taxon>Metazoa</taxon>
        <taxon>Chordata</taxon>
        <taxon>Craniata</taxon>
        <taxon>Vertebrata</taxon>
        <taxon>Euteleostomi</taxon>
        <taxon>Archelosauria</taxon>
        <taxon>Archosauria</taxon>
        <taxon>Dinosauria</taxon>
        <taxon>Saurischia</taxon>
        <taxon>Theropoda</taxon>
        <taxon>Coelurosauria</taxon>
        <taxon>Aves</taxon>
        <taxon>Neognathae</taxon>
        <taxon>Neoaves</taxon>
        <taxon>Telluraves</taxon>
        <taxon>Australaves</taxon>
        <taxon>Passeriformes</taxon>
        <taxon>Paridae</taxon>
        <taxon>Cyanistes</taxon>
    </lineage>
</organism>
<dbReference type="PANTHER" id="PTHR16517">
    <property type="entry name" value="TUBBY-RELATED"/>
    <property type="match status" value="1"/>
</dbReference>
<dbReference type="PROSITE" id="PS50225">
    <property type="entry name" value="SOCS"/>
    <property type="match status" value="1"/>
</dbReference>
<dbReference type="SUPFAM" id="SSF49842">
    <property type="entry name" value="TNF-like"/>
    <property type="match status" value="1"/>
</dbReference>
<dbReference type="Ensembl" id="ENSCCET00000021905.1">
    <property type="protein sequence ID" value="ENSCCEP00000014088.1"/>
    <property type="gene ID" value="ENSCCEG00000013336.1"/>
</dbReference>
<dbReference type="FunFam" id="3.20.90.10:FF:000002">
    <property type="entry name" value="Tubby like protein 4"/>
    <property type="match status" value="1"/>
</dbReference>
<feature type="repeat" description="WD" evidence="14">
    <location>
        <begin position="78"/>
        <end position="109"/>
    </location>
</feature>
<evidence type="ECO:0000256" key="8">
    <source>
        <dbReference type="ARBA" id="ARBA00022737"/>
    </source>
</evidence>
<keyword evidence="4" id="KW-0488">Methylation</keyword>
<name>A0A8C0UY81_CYACU</name>
<evidence type="ECO:0000256" key="10">
    <source>
        <dbReference type="ARBA" id="ARBA00056629"/>
    </source>
</evidence>
<feature type="compositionally biased region" description="Acidic residues" evidence="15">
    <location>
        <begin position="226"/>
        <end position="236"/>
    </location>
</feature>
<feature type="domain" description="SOCS box" evidence="16">
    <location>
        <begin position="373"/>
        <end position="414"/>
    </location>
</feature>
<evidence type="ECO:0000256" key="13">
    <source>
        <dbReference type="ARBA" id="ARBA00077697"/>
    </source>
</evidence>
<keyword evidence="7 14" id="KW-0853">WD repeat</keyword>
<keyword evidence="9" id="KW-0833">Ubl conjugation pathway</keyword>
<comment type="subcellular location">
    <subcellularLocation>
        <location evidence="1">Cytoplasm</location>
    </subcellularLocation>
</comment>
<dbReference type="GO" id="GO:0005737">
    <property type="term" value="C:cytoplasm"/>
    <property type="evidence" value="ECO:0007669"/>
    <property type="project" value="UniProtKB-SubCell"/>
</dbReference>
<dbReference type="GO" id="GO:0016567">
    <property type="term" value="P:protein ubiquitination"/>
    <property type="evidence" value="ECO:0007669"/>
    <property type="project" value="UniProtKB-UniPathway"/>
</dbReference>
<dbReference type="UniPathway" id="UPA00143"/>
<evidence type="ECO:0000256" key="5">
    <source>
        <dbReference type="ARBA" id="ARBA00022490"/>
    </source>
</evidence>
<dbReference type="InterPro" id="IPR036322">
    <property type="entry name" value="WD40_repeat_dom_sf"/>
</dbReference>
<feature type="region of interest" description="Disordered" evidence="15">
    <location>
        <begin position="1204"/>
        <end position="1225"/>
    </location>
</feature>
<comment type="similarity">
    <text evidence="3">Belongs to the TUB family.</text>
</comment>
<dbReference type="InterPro" id="IPR056159">
    <property type="entry name" value="Beta-prop_IFT121_TULP_N"/>
</dbReference>
<feature type="region of interest" description="Disordered" evidence="15">
    <location>
        <begin position="1253"/>
        <end position="1287"/>
    </location>
</feature>
<evidence type="ECO:0000256" key="7">
    <source>
        <dbReference type="ARBA" id="ARBA00022574"/>
    </source>
</evidence>
<dbReference type="PANTHER" id="PTHR16517:SF2">
    <property type="entry name" value="TUBBY-RELATED PROTEIN 4"/>
    <property type="match status" value="1"/>
</dbReference>
<dbReference type="Pfam" id="PF07525">
    <property type="entry name" value="SOCS_box"/>
    <property type="match status" value="1"/>
</dbReference>
<evidence type="ECO:0000256" key="3">
    <source>
        <dbReference type="ARBA" id="ARBA00007129"/>
    </source>
</evidence>
<feature type="region of interest" description="Disordered" evidence="15">
    <location>
        <begin position="226"/>
        <end position="249"/>
    </location>
</feature>
<dbReference type="Gene3D" id="3.20.90.10">
    <property type="entry name" value="Tubby Protein, Chain A"/>
    <property type="match status" value="1"/>
</dbReference>
<dbReference type="InterPro" id="IPR015943">
    <property type="entry name" value="WD40/YVTN_repeat-like_dom_sf"/>
</dbReference>
<sequence length="1420" mass="156981">MYAAVEHGPVLCSDSNILCLSWKGRVPKSEKEKPVCRRRYYEEGWLATGNGRGVVGVTFTSSHCRRDRNTPQRINFNLRGHNSEVVLVRWNEPFQKLATCDADGGIFVWIQYEGRWSVELVNDRGAQVSDFTWSHDGTQALISYRDGFVLVGSVSGQRHWSSEINLESQITCGIWTPDDQQVLFGTADGQVIVMDCHGRMLAHVLLHESDGILNMSWNYPSFLVEDSSESDTDSDDYSPPQDGPAAYPVPVQNTKPLLTVSFTSGDISLMNNYDDLSPTIIRSGLKDVVVQWCTQGDLLAVAGMEKQNQLVDLSNGSLLKSALVKFYNVRGEHIYTLETPVQRPIISICWGHRDSRLLMASGPALYVVRVEHRVSSLQLLCQQTIASCLRDDKDISKLTLPPRLCSYLTTAFIPTIKPPIPDPNNMRDFVSYPTAGNERLHCTMKRTEDDPEVGGPCYTLYLEYLGGLVPILKGRRISKLRPEFVIMDPKTDGKADEIYGNSLISTVIDSCNCSDSSDIELSDDWAAKKSPKISRASKSPKLPRINIEARKSPKMSRAAQEISRSPRLPIRKPSIGSPSLTRREFPLEDITQHNYLAQVTSNIWGTKFKIVGLAAFLPTNLGAVIYKTSLLHLQPRQMTIYLPEVRKISMDYINMPVFNPNVFSEDEDDLPGKEELEGCHLLCSVSQGSRPYLFSLRSDLPVLGTRSSLSGRSRACAASRQSARPLRAWGRPRPGLAVAGEGWLVRGAAVTLCPPLDLCLKKGEFSLYPAGHYQTPLGYERITTFDSSGNVEEVCRPRTRMLCAQSTYTLPGPGSSATLRITAAEKKMQQPCASATLNRLTVPRYSIPTGDPPPYPDIASQLSQGRSMAQRLDSSIIHATLRRNSREAALKMAQLMDGQRATLQLPPKAKSNIVSAHGGGGSQHSSVIAHSVSTSPLASQSSYSLLSPPDNSRDRADYINSAFTEDEALSQHCPVEKSVRHVPVSLTEATLSVKRPPPYQWDPMVSEEIWVPQERTSQSSVPNPLKPPPLIIGQAQHLDMSRVPFVSPKSPTSPTATFQTSYGVGVPYPGSYSAPPLQGMQAPCSPKEALAPTQFAQQEPTVVLQPGYPSNLSYCPLPPMYPGSSTCSSLQLPPIALHPWSSYNACPPVQNPQGTLPPKPLLVVEKPVMSPPPAELQGQVGTEVMVETADTFQEVLSLTESPVPQRTDKFGKKSRKRLDSRAEEGNVQAITEGKVKKEARTLTDFNSLIASPRLGREKKKVKSQKDQLKSKKLNKTNEFQDSSESEPELFISGDELMNQSQGSKKGWKTKRSLRTASELDEFKCRKASEKEDGRLGSQGFVYVMANKQPLWNEATQVYQLDFGGRVTQESAKNFQIELEGRQVMQFGRIDGNAYILDFQYPFSAVQAFAVALANVTQRLK</sequence>
<dbReference type="InterPro" id="IPR025659">
    <property type="entry name" value="Tubby-like_C"/>
</dbReference>
<evidence type="ECO:0000256" key="11">
    <source>
        <dbReference type="ARBA" id="ARBA00071888"/>
    </source>
</evidence>
<dbReference type="SUPFAM" id="SSF54518">
    <property type="entry name" value="Tubby C-terminal domain-like"/>
    <property type="match status" value="1"/>
</dbReference>
<proteinExistence type="inferred from homology"/>
<evidence type="ECO:0000313" key="18">
    <source>
        <dbReference type="Proteomes" id="UP000694410"/>
    </source>
</evidence>
<accession>A0A8C0UY81</accession>
<dbReference type="PROSITE" id="PS50082">
    <property type="entry name" value="WD_REPEATS_2"/>
    <property type="match status" value="1"/>
</dbReference>
<dbReference type="Proteomes" id="UP000694410">
    <property type="component" value="Unplaced"/>
</dbReference>
<evidence type="ECO:0000256" key="9">
    <source>
        <dbReference type="ARBA" id="ARBA00022786"/>
    </source>
</evidence>
<evidence type="ECO:0000256" key="1">
    <source>
        <dbReference type="ARBA" id="ARBA00004496"/>
    </source>
</evidence>
<dbReference type="InterPro" id="IPR001680">
    <property type="entry name" value="WD40_rpt"/>
</dbReference>
<gene>
    <name evidence="17" type="primary">TULP4</name>
</gene>
<evidence type="ECO:0000256" key="15">
    <source>
        <dbReference type="SAM" id="MobiDB-lite"/>
    </source>
</evidence>
<dbReference type="PROSITE" id="PS50294">
    <property type="entry name" value="WD_REPEATS_REGION"/>
    <property type="match status" value="1"/>
</dbReference>
<evidence type="ECO:0000256" key="14">
    <source>
        <dbReference type="PROSITE-ProRule" id="PRU00221"/>
    </source>
</evidence>
<feature type="compositionally biased region" description="Basic and acidic residues" evidence="15">
    <location>
        <begin position="1206"/>
        <end position="1224"/>
    </location>
</feature>